<keyword evidence="1" id="KW-0472">Membrane</keyword>
<feature type="transmembrane region" description="Helical" evidence="1">
    <location>
        <begin position="533"/>
        <end position="550"/>
    </location>
</feature>
<evidence type="ECO:0000313" key="3">
    <source>
        <dbReference type="Proteomes" id="UP000297604"/>
    </source>
</evidence>
<dbReference type="RefSeq" id="WP_134561646.1">
    <property type="nucleotide sequence ID" value="NZ_SOFS01000019.1"/>
</dbReference>
<comment type="caution">
    <text evidence="2">The sequence shown here is derived from an EMBL/GenBank/DDBJ whole genome shotgun (WGS) entry which is preliminary data.</text>
</comment>
<feature type="transmembrane region" description="Helical" evidence="1">
    <location>
        <begin position="20"/>
        <end position="41"/>
    </location>
</feature>
<dbReference type="Proteomes" id="UP000297604">
    <property type="component" value="Unassembled WGS sequence"/>
</dbReference>
<protein>
    <recommendedName>
        <fullName evidence="4">ATP-binding protein</fullName>
    </recommendedName>
</protein>
<feature type="transmembrane region" description="Helical" evidence="1">
    <location>
        <begin position="134"/>
        <end position="153"/>
    </location>
</feature>
<feature type="transmembrane region" description="Helical" evidence="1">
    <location>
        <begin position="451"/>
        <end position="472"/>
    </location>
</feature>
<keyword evidence="3" id="KW-1185">Reference proteome</keyword>
<feature type="transmembrane region" description="Helical" evidence="1">
    <location>
        <begin position="110"/>
        <end position="127"/>
    </location>
</feature>
<name>A0ABY2IQI5_9MICO</name>
<evidence type="ECO:0008006" key="4">
    <source>
        <dbReference type="Google" id="ProtNLM"/>
    </source>
</evidence>
<keyword evidence="1" id="KW-0812">Transmembrane</keyword>
<evidence type="ECO:0000256" key="1">
    <source>
        <dbReference type="SAM" id="Phobius"/>
    </source>
</evidence>
<sequence>MRRGRRPLAGLTAAERLARVLYTSIGPTAVVFCLLSLGSFLSQVWAPRPLPAILIWALVFGLPVALGVLSRRASLRLLRRIALAEGVVFLAILVFWLSFRATPLPAGADIPWALTFTGVPVLAVGVATRDRVGWAYLVVVCALSGLVRAATSTDPQPVLVGLEDAVYSMLLVGVFLGLMMAARRNAVRVDTATVATRADIAAAAAGVARSRERVAIDALVHDSVISTLLMAGRGGIPAAALAEHAATTLVRLDAVRDRAPGQLVPGPELTRRLEALAAQITPDAVVNSDLDDRSVVTAAAATALLGAVGEALRNSRVAAGVGLDRPVQRSVTARMQGPGLRITVRDDGVGFDPASVPAERLGIARSIVERMRRVAGGAATVWSRPGAGAEVVVSWTPEATTLAMPVAPGTPATPAAIPLLVTLPRSLALVLLTVFAAVHLLLAFGDPGPAAGRPLTALGLLLIVAAAAWLLVIVPDPIPRRAPVVVILLATAGAALASAAVAPASAQPFAHWAFGAVTLLLVLLATRGRPGPAWAGYGLLVAVGLGWALLNGLGVADGLTLVVRHAATLLAGAVFAVGLTRSTRTLAVLNRERAVSIATTASAEAGVTERESELARVNALARPALERLAGGEDLDPPLRAECLIVEATLRDAIRARTLFVEPVITAARAARLRGVDVTLLDDSGGRPPEALAAVADIVAGQLDLLDAGRLTARLLPPGRDDVASLVVESTGTRMLTVSPVGKLRTP</sequence>
<organism evidence="2 3">
    <name type="scientific">Cryobacterium glucosi</name>
    <dbReference type="NCBI Taxonomy" id="1259175"/>
    <lineage>
        <taxon>Bacteria</taxon>
        <taxon>Bacillati</taxon>
        <taxon>Actinomycetota</taxon>
        <taxon>Actinomycetes</taxon>
        <taxon>Micrococcales</taxon>
        <taxon>Microbacteriaceae</taxon>
        <taxon>Cryobacterium</taxon>
    </lineage>
</organism>
<feature type="transmembrane region" description="Helical" evidence="1">
    <location>
        <begin position="53"/>
        <end position="69"/>
    </location>
</feature>
<reference evidence="2 3" key="1">
    <citation type="submission" date="2019-03" db="EMBL/GenBank/DDBJ databases">
        <title>Genomics of glacier-inhabiting Cryobacterium strains.</title>
        <authorList>
            <person name="Liu Q."/>
            <person name="Xin Y.-H."/>
        </authorList>
    </citation>
    <scope>NUCLEOTIDE SEQUENCE [LARGE SCALE GENOMIC DNA]</scope>
    <source>
        <strain evidence="2 3">MDB1-5</strain>
    </source>
</reference>
<gene>
    <name evidence="2" type="ORF">E3O46_10270</name>
</gene>
<keyword evidence="1" id="KW-1133">Transmembrane helix</keyword>
<dbReference type="Gene3D" id="3.30.565.10">
    <property type="entry name" value="Histidine kinase-like ATPase, C-terminal domain"/>
    <property type="match status" value="1"/>
</dbReference>
<feature type="transmembrane region" description="Helical" evidence="1">
    <location>
        <begin position="81"/>
        <end position="98"/>
    </location>
</feature>
<feature type="transmembrane region" description="Helical" evidence="1">
    <location>
        <begin position="427"/>
        <end position="445"/>
    </location>
</feature>
<feature type="transmembrane region" description="Helical" evidence="1">
    <location>
        <begin position="165"/>
        <end position="182"/>
    </location>
</feature>
<proteinExistence type="predicted"/>
<dbReference type="SUPFAM" id="SSF55874">
    <property type="entry name" value="ATPase domain of HSP90 chaperone/DNA topoisomerase II/histidine kinase"/>
    <property type="match status" value="1"/>
</dbReference>
<dbReference type="InterPro" id="IPR036890">
    <property type="entry name" value="HATPase_C_sf"/>
</dbReference>
<feature type="transmembrane region" description="Helical" evidence="1">
    <location>
        <begin position="484"/>
        <end position="503"/>
    </location>
</feature>
<accession>A0ABY2IQI5</accession>
<evidence type="ECO:0000313" key="2">
    <source>
        <dbReference type="EMBL" id="TFC20576.1"/>
    </source>
</evidence>
<feature type="transmembrane region" description="Helical" evidence="1">
    <location>
        <begin position="562"/>
        <end position="580"/>
    </location>
</feature>
<feature type="transmembrane region" description="Helical" evidence="1">
    <location>
        <begin position="509"/>
        <end position="526"/>
    </location>
</feature>
<dbReference type="EMBL" id="SOFS01000019">
    <property type="protein sequence ID" value="TFC20576.1"/>
    <property type="molecule type" value="Genomic_DNA"/>
</dbReference>